<keyword evidence="2" id="KW-0614">Plasmid</keyword>
<dbReference type="KEGG" id="rei:IE4771_PD00255"/>
<dbReference type="OrthoDB" id="8402920at2"/>
<dbReference type="HOGENOM" id="CLU_2495711_0_0_5"/>
<name>A0A060IFN9_RHIET</name>
<accession>A0A060IFN9</accession>
<dbReference type="AlphaFoldDB" id="A0A060IFN9"/>
<organism evidence="2 3">
    <name type="scientific">Rhizobium etli bv. mimosae str. IE4771</name>
    <dbReference type="NCBI Taxonomy" id="1432050"/>
    <lineage>
        <taxon>Bacteria</taxon>
        <taxon>Pseudomonadati</taxon>
        <taxon>Pseudomonadota</taxon>
        <taxon>Alphaproteobacteria</taxon>
        <taxon>Hyphomicrobiales</taxon>
        <taxon>Rhizobiaceae</taxon>
        <taxon>Rhizobium/Agrobacterium group</taxon>
        <taxon>Rhizobium</taxon>
    </lineage>
</organism>
<dbReference type="RefSeq" id="WP_009989019.1">
    <property type="nucleotide sequence ID" value="NZ_CP006990.1"/>
</dbReference>
<evidence type="ECO:0000313" key="3">
    <source>
        <dbReference type="Proteomes" id="UP000027180"/>
    </source>
</evidence>
<dbReference type="EMBL" id="CP006990">
    <property type="protein sequence ID" value="AIC30810.1"/>
    <property type="molecule type" value="Genomic_DNA"/>
</dbReference>
<evidence type="ECO:0000313" key="2">
    <source>
        <dbReference type="EMBL" id="AIC30810.1"/>
    </source>
</evidence>
<sequence length="87" mass="9478">MTFPRPKAEAPAQRFEEARAAARDALEKLIAAANEAGWGTEEISVAFVEAARFLSEANRKDPDPADDPIISDVPGKREQIGHGELFD</sequence>
<evidence type="ECO:0000256" key="1">
    <source>
        <dbReference type="SAM" id="MobiDB-lite"/>
    </source>
</evidence>
<reference evidence="2 3" key="1">
    <citation type="submission" date="2013-12" db="EMBL/GenBank/DDBJ databases">
        <title>Complete genome sequence of Rhizobium etli bv. mimosae IE4771.</title>
        <authorList>
            <person name="Bustos P."/>
            <person name="Santamaria R.I."/>
            <person name="Lozano L."/>
            <person name="Ormeno-Orrillo E."/>
            <person name="Rogel M.A."/>
            <person name="Romero D."/>
            <person name="Cevallos M.A."/>
            <person name="Martinez-Romero E."/>
            <person name="Gonzalez V."/>
        </authorList>
    </citation>
    <scope>NUCLEOTIDE SEQUENCE [LARGE SCALE GENOMIC DNA]</scope>
    <source>
        <strain evidence="2 3">IE4771</strain>
        <plasmid evidence="3">Plasmid pRetIE4771d</plasmid>
    </source>
</reference>
<gene>
    <name evidence="2" type="ORF">IE4771_PD00255</name>
</gene>
<feature type="region of interest" description="Disordered" evidence="1">
    <location>
        <begin position="56"/>
        <end position="87"/>
    </location>
</feature>
<protein>
    <submittedName>
        <fullName evidence="2">Uncharacterized protein</fullName>
    </submittedName>
</protein>
<geneLocation type="plasmid" evidence="2 3">
    <name>pRetIE4771d</name>
</geneLocation>
<feature type="compositionally biased region" description="Basic and acidic residues" evidence="1">
    <location>
        <begin position="74"/>
        <end position="87"/>
    </location>
</feature>
<proteinExistence type="predicted"/>
<dbReference type="Proteomes" id="UP000027180">
    <property type="component" value="Plasmid pRetIE4771d"/>
</dbReference>